<dbReference type="GO" id="GO:1904680">
    <property type="term" value="F:peptide transmembrane transporter activity"/>
    <property type="evidence" value="ECO:0007669"/>
    <property type="project" value="TreeGrafter"/>
</dbReference>
<feature type="domain" description="Solute-binding protein family 5" evidence="5">
    <location>
        <begin position="83"/>
        <end position="448"/>
    </location>
</feature>
<dbReference type="Gene3D" id="3.90.76.10">
    <property type="entry name" value="Dipeptide-binding Protein, Domain 1"/>
    <property type="match status" value="1"/>
</dbReference>
<comment type="caution">
    <text evidence="6">The sequence shown here is derived from an EMBL/GenBank/DDBJ whole genome shotgun (WGS) entry which is preliminary data.</text>
</comment>
<reference evidence="6 7" key="1">
    <citation type="submission" date="2020-05" db="EMBL/GenBank/DDBJ databases">
        <title>Draft genome sequence of Clostridium cochlearium strain AGROS13 isolated from a sheep dairy farm in New Zealand.</title>
        <authorList>
            <person name="Gupta T.B."/>
            <person name="Jauregui R."/>
            <person name="Risson A.N."/>
            <person name="Brightwell G."/>
            <person name="Maclean P."/>
        </authorList>
    </citation>
    <scope>NUCLEOTIDE SEQUENCE [LARGE SCALE GENOMIC DNA]</scope>
    <source>
        <strain evidence="6 7">AGROS13</strain>
    </source>
</reference>
<organism evidence="6 7">
    <name type="scientific">Clostridium cochlearium</name>
    <dbReference type="NCBI Taxonomy" id="1494"/>
    <lineage>
        <taxon>Bacteria</taxon>
        <taxon>Bacillati</taxon>
        <taxon>Bacillota</taxon>
        <taxon>Clostridia</taxon>
        <taxon>Eubacteriales</taxon>
        <taxon>Clostridiaceae</taxon>
        <taxon>Clostridium</taxon>
    </lineage>
</organism>
<sequence>MFKKSLIKKNILNKLLALVMVSSIALSGCGTKADKNVSKTNNNDKEIVLATPRDVAPGKENVHFTNVLSYVWEPLVTMNKKGEPTPKLAKSWEMSKDAKQWTFKLQEGVTFHNGEKFNADIVVANFNRYKKLKNGKSNFYTFKVDKIYPGLIDCVKVDDLTVKLNFKKPVPTLVYNMVNFGSPIFHPNDFGKDGNFVVDKPNATGPFKLIESVKNSHCVLEAFDNYWGEKAKAKKIRIKTIPEGQTRYSALKAGEIMGVLDLGAITPNLAEELLKDSKFESSVEKSSINHFLSLNGTKFPFNNPKMKEAVSLAIDRNLIVDKFYKGFGNATQNLLNHASPFYKEIKPEYNLEKAKKLASEVLKGENADVTMIIPSEFTKKYPYKEEAQYIQSVLKELGLNVNINIYDFATFNQIRDKGDFHLQMHIQGLPNMEPYTMFDNYMRSNGSTNKNYHFAYKNDKVDSLMNKLDETLDIEKRAAIYNEIQNISAKDLPTIPLFSEMNLVVSNKEVTGHNALIYGTTLPELQWSK</sequence>
<dbReference type="SUPFAM" id="SSF53850">
    <property type="entry name" value="Periplasmic binding protein-like II"/>
    <property type="match status" value="1"/>
</dbReference>
<dbReference type="GO" id="GO:0042597">
    <property type="term" value="C:periplasmic space"/>
    <property type="evidence" value="ECO:0007669"/>
    <property type="project" value="UniProtKB-ARBA"/>
</dbReference>
<dbReference type="RefSeq" id="WP_171303001.1">
    <property type="nucleotide sequence ID" value="NZ_JABFIF010000004.1"/>
</dbReference>
<evidence type="ECO:0000256" key="3">
    <source>
        <dbReference type="ARBA" id="ARBA00022729"/>
    </source>
</evidence>
<dbReference type="Proteomes" id="UP000528432">
    <property type="component" value="Unassembled WGS sequence"/>
</dbReference>
<dbReference type="Gene3D" id="3.10.105.10">
    <property type="entry name" value="Dipeptide-binding Protein, Domain 3"/>
    <property type="match status" value="1"/>
</dbReference>
<name>A0A7Y3V6B0_CLOCO</name>
<comment type="similarity">
    <text evidence="1">Belongs to the bacterial solute-binding protein 5 family.</text>
</comment>
<evidence type="ECO:0000256" key="1">
    <source>
        <dbReference type="ARBA" id="ARBA00005695"/>
    </source>
</evidence>
<dbReference type="PANTHER" id="PTHR30290">
    <property type="entry name" value="PERIPLASMIC BINDING COMPONENT OF ABC TRANSPORTER"/>
    <property type="match status" value="1"/>
</dbReference>
<keyword evidence="2" id="KW-0813">Transport</keyword>
<evidence type="ECO:0000313" key="7">
    <source>
        <dbReference type="Proteomes" id="UP000528432"/>
    </source>
</evidence>
<protein>
    <submittedName>
        <fullName evidence="6">ABC transporter substrate-binding protein</fullName>
    </submittedName>
</protein>
<evidence type="ECO:0000256" key="4">
    <source>
        <dbReference type="SAM" id="SignalP"/>
    </source>
</evidence>
<evidence type="ECO:0000259" key="5">
    <source>
        <dbReference type="Pfam" id="PF00496"/>
    </source>
</evidence>
<evidence type="ECO:0000313" key="6">
    <source>
        <dbReference type="EMBL" id="NOH15508.1"/>
    </source>
</evidence>
<feature type="signal peptide" evidence="4">
    <location>
        <begin position="1"/>
        <end position="27"/>
    </location>
</feature>
<dbReference type="GO" id="GO:0015833">
    <property type="term" value="P:peptide transport"/>
    <property type="evidence" value="ECO:0007669"/>
    <property type="project" value="TreeGrafter"/>
</dbReference>
<keyword evidence="3 4" id="KW-0732">Signal</keyword>
<dbReference type="EMBL" id="JABFIF010000004">
    <property type="protein sequence ID" value="NOH15508.1"/>
    <property type="molecule type" value="Genomic_DNA"/>
</dbReference>
<dbReference type="GO" id="GO:0043190">
    <property type="term" value="C:ATP-binding cassette (ABC) transporter complex"/>
    <property type="evidence" value="ECO:0007669"/>
    <property type="project" value="InterPro"/>
</dbReference>
<evidence type="ECO:0000256" key="2">
    <source>
        <dbReference type="ARBA" id="ARBA00022448"/>
    </source>
</evidence>
<dbReference type="PIRSF" id="PIRSF002741">
    <property type="entry name" value="MppA"/>
    <property type="match status" value="1"/>
</dbReference>
<dbReference type="Pfam" id="PF00496">
    <property type="entry name" value="SBP_bac_5"/>
    <property type="match status" value="1"/>
</dbReference>
<dbReference type="InterPro" id="IPR039424">
    <property type="entry name" value="SBP_5"/>
</dbReference>
<dbReference type="PANTHER" id="PTHR30290:SF9">
    <property type="entry name" value="OLIGOPEPTIDE-BINDING PROTEIN APPA"/>
    <property type="match status" value="1"/>
</dbReference>
<dbReference type="InterPro" id="IPR030678">
    <property type="entry name" value="Peptide/Ni-bd"/>
</dbReference>
<proteinExistence type="inferred from homology"/>
<dbReference type="InterPro" id="IPR000914">
    <property type="entry name" value="SBP_5_dom"/>
</dbReference>
<gene>
    <name evidence="6" type="ORF">HMJ28_03750</name>
</gene>
<dbReference type="CDD" id="cd00995">
    <property type="entry name" value="PBP2_NikA_DppA_OppA_like"/>
    <property type="match status" value="1"/>
</dbReference>
<accession>A0A7Y3V6B0</accession>
<dbReference type="AlphaFoldDB" id="A0A7Y3V6B0"/>
<feature type="chain" id="PRO_5038992004" evidence="4">
    <location>
        <begin position="28"/>
        <end position="529"/>
    </location>
</feature>
<dbReference type="PROSITE" id="PS51257">
    <property type="entry name" value="PROKAR_LIPOPROTEIN"/>
    <property type="match status" value="1"/>
</dbReference>
<dbReference type="Gene3D" id="3.40.190.10">
    <property type="entry name" value="Periplasmic binding protein-like II"/>
    <property type="match status" value="1"/>
</dbReference>